<dbReference type="SUPFAM" id="SSF56935">
    <property type="entry name" value="Porins"/>
    <property type="match status" value="1"/>
</dbReference>
<evidence type="ECO:0000259" key="8">
    <source>
        <dbReference type="Pfam" id="PF25183"/>
    </source>
</evidence>
<dbReference type="GO" id="GO:0044718">
    <property type="term" value="P:siderophore transmembrane transport"/>
    <property type="evidence" value="ECO:0007669"/>
    <property type="project" value="TreeGrafter"/>
</dbReference>
<dbReference type="Gene3D" id="2.40.170.20">
    <property type="entry name" value="TonB-dependent receptor, beta-barrel domain"/>
    <property type="match status" value="1"/>
</dbReference>
<keyword evidence="5" id="KW-0472">Membrane</keyword>
<dbReference type="InterPro" id="IPR039426">
    <property type="entry name" value="TonB-dep_rcpt-like"/>
</dbReference>
<gene>
    <name evidence="9" type="ORF">JCM10512_4023</name>
</gene>
<evidence type="ECO:0000256" key="2">
    <source>
        <dbReference type="ARBA" id="ARBA00022448"/>
    </source>
</evidence>
<accession>W4UWH8</accession>
<keyword evidence="9" id="KW-0675">Receptor</keyword>
<keyword evidence="6" id="KW-0998">Cell outer membrane</keyword>
<evidence type="ECO:0000256" key="1">
    <source>
        <dbReference type="ARBA" id="ARBA00004571"/>
    </source>
</evidence>
<feature type="domain" description="TonB-dependent transporter Oar-like beta-barrel" evidence="8">
    <location>
        <begin position="237"/>
        <end position="1059"/>
    </location>
</feature>
<dbReference type="GO" id="GO:0015344">
    <property type="term" value="F:siderophore uptake transmembrane transporter activity"/>
    <property type="evidence" value="ECO:0007669"/>
    <property type="project" value="TreeGrafter"/>
</dbReference>
<evidence type="ECO:0000256" key="3">
    <source>
        <dbReference type="ARBA" id="ARBA00022452"/>
    </source>
</evidence>
<evidence type="ECO:0000256" key="7">
    <source>
        <dbReference type="SAM" id="SignalP"/>
    </source>
</evidence>
<proteinExistence type="predicted"/>
<dbReference type="SUPFAM" id="SSF49464">
    <property type="entry name" value="Carboxypeptidase regulatory domain-like"/>
    <property type="match status" value="1"/>
</dbReference>
<dbReference type="InterPro" id="IPR036942">
    <property type="entry name" value="Beta-barrel_TonB_sf"/>
</dbReference>
<protein>
    <submittedName>
        <fullName evidence="9">TonB-dependent receptor</fullName>
    </submittedName>
</protein>
<dbReference type="Gene3D" id="2.60.40.1120">
    <property type="entry name" value="Carboxypeptidase-like, regulatory domain"/>
    <property type="match status" value="1"/>
</dbReference>
<dbReference type="GO" id="GO:0009279">
    <property type="term" value="C:cell outer membrane"/>
    <property type="evidence" value="ECO:0007669"/>
    <property type="project" value="UniProtKB-SubCell"/>
</dbReference>
<dbReference type="STRING" id="1445607.JCM10512_4023"/>
<dbReference type="AlphaFoldDB" id="W4UWH8"/>
<evidence type="ECO:0000256" key="4">
    <source>
        <dbReference type="ARBA" id="ARBA00022692"/>
    </source>
</evidence>
<evidence type="ECO:0000313" key="9">
    <source>
        <dbReference type="EMBL" id="GAE85575.1"/>
    </source>
</evidence>
<keyword evidence="7" id="KW-0732">Signal</keyword>
<dbReference type="OrthoDB" id="9768147at2"/>
<evidence type="ECO:0000256" key="6">
    <source>
        <dbReference type="ARBA" id="ARBA00023237"/>
    </source>
</evidence>
<dbReference type="InterPro" id="IPR008969">
    <property type="entry name" value="CarboxyPept-like_regulatory"/>
</dbReference>
<dbReference type="Proteomes" id="UP000019131">
    <property type="component" value="Unassembled WGS sequence"/>
</dbReference>
<dbReference type="InterPro" id="IPR057601">
    <property type="entry name" value="Oar-like_b-barrel"/>
</dbReference>
<dbReference type="Gene3D" id="2.170.130.10">
    <property type="entry name" value="TonB-dependent receptor, plug domain"/>
    <property type="match status" value="1"/>
</dbReference>
<organism evidence="9 10">
    <name type="scientific">Bacteroides reticulotermitis JCM 10512</name>
    <dbReference type="NCBI Taxonomy" id="1445607"/>
    <lineage>
        <taxon>Bacteria</taxon>
        <taxon>Pseudomonadati</taxon>
        <taxon>Bacteroidota</taxon>
        <taxon>Bacteroidia</taxon>
        <taxon>Bacteroidales</taxon>
        <taxon>Bacteroidaceae</taxon>
        <taxon>Bacteroides</taxon>
    </lineage>
</organism>
<dbReference type="RefSeq" id="WP_044164710.1">
    <property type="nucleotide sequence ID" value="NZ_BAIV01000028.1"/>
</dbReference>
<dbReference type="Pfam" id="PF25183">
    <property type="entry name" value="OMP_b-brl_4"/>
    <property type="match status" value="1"/>
</dbReference>
<feature type="signal peptide" evidence="7">
    <location>
        <begin position="1"/>
        <end position="22"/>
    </location>
</feature>
<keyword evidence="4" id="KW-0812">Transmembrane</keyword>
<dbReference type="InterPro" id="IPR037066">
    <property type="entry name" value="Plug_dom_sf"/>
</dbReference>
<comment type="caution">
    <text evidence="9">The sequence shown here is derived from an EMBL/GenBank/DDBJ whole genome shotgun (WGS) entry which is preliminary data.</text>
</comment>
<dbReference type="EMBL" id="BAIV01000028">
    <property type="protein sequence ID" value="GAE85575.1"/>
    <property type="molecule type" value="Genomic_DNA"/>
</dbReference>
<reference evidence="9 10" key="1">
    <citation type="journal article" date="2014" name="Genome Announc.">
        <title>Draft Genome Sequence of Bacteroides reticulotermitis Strain JCM 10512T, Isolated from the Gut of a Termite.</title>
        <authorList>
            <person name="Yuki M."/>
            <person name="Oshima K."/>
            <person name="Suda W."/>
            <person name="Sakamoto M."/>
            <person name="Iida T."/>
            <person name="Hattori M."/>
            <person name="Ohkuma M."/>
        </authorList>
    </citation>
    <scope>NUCLEOTIDE SEQUENCE [LARGE SCALE GENOMIC DNA]</scope>
    <source>
        <strain evidence="9 10">JCM 10512</strain>
    </source>
</reference>
<comment type="subcellular location">
    <subcellularLocation>
        <location evidence="1">Cell outer membrane</location>
        <topology evidence="1">Multi-pass membrane protein</topology>
    </subcellularLocation>
</comment>
<dbReference type="PANTHER" id="PTHR30069">
    <property type="entry name" value="TONB-DEPENDENT OUTER MEMBRANE RECEPTOR"/>
    <property type="match status" value="1"/>
</dbReference>
<keyword evidence="3" id="KW-1134">Transmembrane beta strand</keyword>
<keyword evidence="2" id="KW-0813">Transport</keyword>
<name>W4UWH8_9BACE</name>
<sequence>MLKRMRSFLLLAVLLIATAIRAQVTTSSMSGKITAQNEPIVGATVVAIHEPSGTRYATVTNISGQYNLQAMRTGGPYKVEITYIGYQSVVFKDINLQLGDNYVLNGWMKESAELLDEVVVSASRNSNMKSDRAGAITNIGSDQIASLPTVSRSMNDMMRLTPQGANTGNGFAVGGGNYRQSSVTVDGAAFSNTFGIGSNLPGGGSPISLDALEQIAVSVTPFDVRQSGFIGGAINAVTKSGTNEFTGSAYMYLNNENLRGNKVGDLELIREKSQLHTYGASLGGAIIKNKLFFFVNGEYEDNVTAGPTGRARENGTDAWGSKTANIHRPTVSDMDEIRDYFISNYGYNPGRYQGYSVNTPAYKLMARLDWNINDNHKINFRFTRAHSKDSNGPTSSTSPLYANNIYPGGADISKGAGNVNHDAALYFENSRYFKEYNFTSYASEWNSKWLDGKLNNVTRVTYSFQDEPRSYNGASDFPTVDILKDGAVYARLGPDVFSVGNLAQARTFVLTDEASYSTGIHNLLAGVQFEYNKATNGFQQAGNGYYIFDSWDNFKNNAYPSAFAITHSNAADYSQFKAEMKTLQYSLYVQDQMNINDNFKLTAGVRFELPKYPSLKDNYNEDFARCDFGGVSYSTDQVPSAKISVSPRVGFNWDITGERKYVLRGGTGIYVGRLPFVWLVSAVGNSNVGQTQYSYTDVTKATLKPHFQKNVSGVLNELYPNGRTATITSPVDPTIIDKDLKMPSTWKTSLAFDAKLPGDINFTLEGIFNKDINPAVISNKAIKPADGTTTYSPNDTRSKYARYADASWTNKSQNAYFIENGGHRAYYYSITTQLAKTFDFGLNLSAAYTYSKAKSYSDGIGDQVTSAYKTNTYSVNSINGHETGYGTYVSPSRIVASAGYRLEYAKNFASSLSLVYEGMNMGYAGGYGYARYSYTFAGNIIGDGGANNLLYIPGSREELNDWDFAEKTKNSVTSKYDDYKLDGQLYTADQQKDDFWAYINQDSYLKNHKGEYAKRGGATMPWHHQLDLKFMQDFYMNVGGKRHTLQFGVDVKNFLNLLNSDWGLYKVVNNTNLLAYDSNGETGTGAGKGFTFQKNNGQKLSESYTKYKSFNSTYSIQFSIRYLFH</sequence>
<evidence type="ECO:0000313" key="10">
    <source>
        <dbReference type="Proteomes" id="UP000019131"/>
    </source>
</evidence>
<keyword evidence="10" id="KW-1185">Reference proteome</keyword>
<dbReference type="PANTHER" id="PTHR30069:SF46">
    <property type="entry name" value="OAR PROTEIN"/>
    <property type="match status" value="1"/>
</dbReference>
<feature type="chain" id="PRO_5004849591" evidence="7">
    <location>
        <begin position="23"/>
        <end position="1125"/>
    </location>
</feature>
<dbReference type="Pfam" id="PF13620">
    <property type="entry name" value="CarboxypepD_reg"/>
    <property type="match status" value="1"/>
</dbReference>
<evidence type="ECO:0000256" key="5">
    <source>
        <dbReference type="ARBA" id="ARBA00023136"/>
    </source>
</evidence>